<keyword evidence="3 6" id="KW-1133">Transmembrane helix</keyword>
<keyword evidence="2 6" id="KW-0812">Transmembrane</keyword>
<dbReference type="Proteomes" id="UP000790347">
    <property type="component" value="Unassembled WGS sequence"/>
</dbReference>
<evidence type="ECO:0000256" key="2">
    <source>
        <dbReference type="ARBA" id="ARBA00022692"/>
    </source>
</evidence>
<feature type="transmembrane region" description="Helical" evidence="6">
    <location>
        <begin position="168"/>
        <end position="189"/>
    </location>
</feature>
<dbReference type="InterPro" id="IPR003937">
    <property type="entry name" value="K_chnl_volt-dep_KCNQ"/>
</dbReference>
<dbReference type="AlphaFoldDB" id="A0A922L3H4"/>
<evidence type="ECO:0000256" key="5">
    <source>
        <dbReference type="SAM" id="MobiDB-lite"/>
    </source>
</evidence>
<dbReference type="InterPro" id="IPR005821">
    <property type="entry name" value="Ion_trans_dom"/>
</dbReference>
<dbReference type="Gene3D" id="1.10.287.70">
    <property type="match status" value="1"/>
</dbReference>
<feature type="region of interest" description="Disordered" evidence="5">
    <location>
        <begin position="397"/>
        <end position="481"/>
    </location>
</feature>
<dbReference type="PRINTS" id="PR00169">
    <property type="entry name" value="KCHANNEL"/>
</dbReference>
<keyword evidence="9" id="KW-1185">Reference proteome</keyword>
<reference evidence="8" key="2">
    <citation type="journal article" date="2022" name="Res Sq">
        <title>Comparative Genomics Reveals Insights into the Divergent Evolution of Astigmatic Mites and Household Pest Adaptations.</title>
        <authorList>
            <person name="Xiong Q."/>
            <person name="Wan A.T.-Y."/>
            <person name="Liu X.-Y."/>
            <person name="Fung C.S.-H."/>
            <person name="Xiao X."/>
            <person name="Malainual N."/>
            <person name="Hou J."/>
            <person name="Wang L."/>
            <person name="Wang M."/>
            <person name="Yang K."/>
            <person name="Cui Y."/>
            <person name="Leung E."/>
            <person name="Nong W."/>
            <person name="Shin S.-K."/>
            <person name="Au S."/>
            <person name="Jeong K.Y."/>
            <person name="Chew F.T."/>
            <person name="Hui J."/>
            <person name="Leung T.F."/>
            <person name="Tungtrongchitr A."/>
            <person name="Zhong N."/>
            <person name="Liu Z."/>
            <person name="Tsui S."/>
        </authorList>
    </citation>
    <scope>NUCLEOTIDE SEQUENCE</scope>
    <source>
        <strain evidence="8">Derf</strain>
        <tissue evidence="8">Whole organism</tissue>
    </source>
</reference>
<feature type="domain" description="Ion transport" evidence="7">
    <location>
        <begin position="36"/>
        <end position="252"/>
    </location>
</feature>
<comment type="subcellular location">
    <subcellularLocation>
        <location evidence="1">Membrane</location>
        <topology evidence="1">Multi-pass membrane protein</topology>
    </subcellularLocation>
</comment>
<name>A0A922L3H4_DERFA</name>
<evidence type="ECO:0000313" key="8">
    <source>
        <dbReference type="EMBL" id="KAH9507146.1"/>
    </source>
</evidence>
<evidence type="ECO:0000256" key="3">
    <source>
        <dbReference type="ARBA" id="ARBA00022989"/>
    </source>
</evidence>
<accession>A0A922L3H4</accession>
<gene>
    <name evidence="8" type="primary">KCNQ4_12</name>
    <name evidence="8" type="ORF">DERF_011844</name>
</gene>
<dbReference type="GO" id="GO:0008076">
    <property type="term" value="C:voltage-gated potassium channel complex"/>
    <property type="evidence" value="ECO:0007669"/>
    <property type="project" value="TreeGrafter"/>
</dbReference>
<feature type="transmembrane region" description="Helical" evidence="6">
    <location>
        <begin position="195"/>
        <end position="216"/>
    </location>
</feature>
<sequence>MIQFHQPLLVRLINTPRNKYVVYMFLHVPRHWLSICYQIFMMMLITVCILVTMFMQIDVGSQTEYIVLFWLDLSCLIIFCSEFILNVWSSTVLPQYSGPYGIYWMLINPLYMMDMAVIGVTIAVVAMDCVWLPLAAGLRGFRMIWFLQNRSVMIRLLWKAIWSERFQLMVSIYYCAVWVFSFGFLMYFIEQPFNSYFNTVANSVWWAVVTFTTVGYGNAAPITTAGKIVTAFAMILGVWLFGLPAGIVGAALALKCEEECSTAGTLRQNFGAAMVQNAWKVYRIRKEEDRRQEDDPPLLVRVSSFDHSLQFINQPNAPPVDMREYFNPIAVKFVFLLKHAYYKRKFITSEEINDSKNFYATYMQTSWQQTNMLLNLHSKIDHLWDSMTEARRQIDIIQQQQQPRQRRSLPDDQDNGGGDDGGDDHDNGGDDDNDQSPPDGGNNQPVTTTNDDDDDGVITSRRSSETTVKSGNTDDKFDGKNSPFVLLKKHRIPLHRLLRRQIHCWNCLYRQHLKQQHNHHRHSHKSPEPNEQQTETMPQLLVDLSTPRSSQHDLLL</sequence>
<dbReference type="Gene3D" id="1.20.120.350">
    <property type="entry name" value="Voltage-gated potassium channels. Chain C"/>
    <property type="match status" value="1"/>
</dbReference>
<keyword evidence="4 6" id="KW-0472">Membrane</keyword>
<evidence type="ECO:0000256" key="1">
    <source>
        <dbReference type="ARBA" id="ARBA00004141"/>
    </source>
</evidence>
<evidence type="ECO:0000313" key="9">
    <source>
        <dbReference type="Proteomes" id="UP000790347"/>
    </source>
</evidence>
<organism evidence="8 9">
    <name type="scientific">Dermatophagoides farinae</name>
    <name type="common">American house dust mite</name>
    <dbReference type="NCBI Taxonomy" id="6954"/>
    <lineage>
        <taxon>Eukaryota</taxon>
        <taxon>Metazoa</taxon>
        <taxon>Ecdysozoa</taxon>
        <taxon>Arthropoda</taxon>
        <taxon>Chelicerata</taxon>
        <taxon>Arachnida</taxon>
        <taxon>Acari</taxon>
        <taxon>Acariformes</taxon>
        <taxon>Sarcoptiformes</taxon>
        <taxon>Astigmata</taxon>
        <taxon>Psoroptidia</taxon>
        <taxon>Analgoidea</taxon>
        <taxon>Pyroglyphidae</taxon>
        <taxon>Dermatophagoidinae</taxon>
        <taxon>Dermatophagoides</taxon>
    </lineage>
</organism>
<dbReference type="SUPFAM" id="SSF81324">
    <property type="entry name" value="Voltage-gated potassium channels"/>
    <property type="match status" value="1"/>
</dbReference>
<dbReference type="EMBL" id="ASGP02000005">
    <property type="protein sequence ID" value="KAH9507146.1"/>
    <property type="molecule type" value="Genomic_DNA"/>
</dbReference>
<proteinExistence type="predicted"/>
<feature type="transmembrane region" description="Helical" evidence="6">
    <location>
        <begin position="67"/>
        <end position="88"/>
    </location>
</feature>
<evidence type="ECO:0000256" key="6">
    <source>
        <dbReference type="SAM" id="Phobius"/>
    </source>
</evidence>
<evidence type="ECO:0000256" key="4">
    <source>
        <dbReference type="ARBA" id="ARBA00023136"/>
    </source>
</evidence>
<feature type="region of interest" description="Disordered" evidence="5">
    <location>
        <begin position="516"/>
        <end position="536"/>
    </location>
</feature>
<dbReference type="Pfam" id="PF00520">
    <property type="entry name" value="Ion_trans"/>
    <property type="match status" value="1"/>
</dbReference>
<protein>
    <submittedName>
        <fullName evidence="8">Potassium voltage-gated channel sub KQT member 4</fullName>
    </submittedName>
</protein>
<feature type="transmembrane region" description="Helical" evidence="6">
    <location>
        <begin position="228"/>
        <end position="254"/>
    </location>
</feature>
<reference evidence="8" key="1">
    <citation type="submission" date="2013-05" db="EMBL/GenBank/DDBJ databases">
        <authorList>
            <person name="Yim A.K.Y."/>
            <person name="Chan T.F."/>
            <person name="Ji K.M."/>
            <person name="Liu X.Y."/>
            <person name="Zhou J.W."/>
            <person name="Li R.Q."/>
            <person name="Yang K.Y."/>
            <person name="Li J."/>
            <person name="Li M."/>
            <person name="Law P.T.W."/>
            <person name="Wu Y.L."/>
            <person name="Cai Z.L."/>
            <person name="Qin H."/>
            <person name="Bao Y."/>
            <person name="Leung R.K.K."/>
            <person name="Ng P.K.S."/>
            <person name="Zou J."/>
            <person name="Zhong X.J."/>
            <person name="Ran P.X."/>
            <person name="Zhong N.S."/>
            <person name="Liu Z.G."/>
            <person name="Tsui S.K.W."/>
        </authorList>
    </citation>
    <scope>NUCLEOTIDE SEQUENCE</scope>
    <source>
        <strain evidence="8">Derf</strain>
        <tissue evidence="8">Whole organism</tissue>
    </source>
</reference>
<feature type="transmembrane region" description="Helical" evidence="6">
    <location>
        <begin position="32"/>
        <end position="55"/>
    </location>
</feature>
<evidence type="ECO:0000259" key="7">
    <source>
        <dbReference type="Pfam" id="PF00520"/>
    </source>
</evidence>
<dbReference type="PANTHER" id="PTHR47735:SF9">
    <property type="entry name" value="POTASSIUM VOLTAGE-GATED CHANNEL SUBFAMILY KQT MEMBER 4-LIKE ISOFORM X1"/>
    <property type="match status" value="1"/>
</dbReference>
<comment type="caution">
    <text evidence="8">The sequence shown here is derived from an EMBL/GenBank/DDBJ whole genome shotgun (WGS) entry which is preliminary data.</text>
</comment>
<dbReference type="InterPro" id="IPR027359">
    <property type="entry name" value="Volt_channel_dom_sf"/>
</dbReference>
<dbReference type="GO" id="GO:0005249">
    <property type="term" value="F:voltage-gated potassium channel activity"/>
    <property type="evidence" value="ECO:0007669"/>
    <property type="project" value="InterPro"/>
</dbReference>
<dbReference type="PANTHER" id="PTHR47735">
    <property type="entry name" value="POTASSIUM VOLTAGE-GATED CHANNEL SUBFAMILY KQT MEMBER 4"/>
    <property type="match status" value="1"/>
</dbReference>